<dbReference type="InterPro" id="IPR018391">
    <property type="entry name" value="PQQ_b-propeller_rpt"/>
</dbReference>
<gene>
    <name evidence="5" type="ORF">METZ01_LOCUS284403</name>
</gene>
<protein>
    <recommendedName>
        <fullName evidence="4">Pyrrolo-quinoline quinone repeat domain-containing protein</fullName>
    </recommendedName>
</protein>
<accession>A0A382L4J8</accession>
<sequence>MLASMLRPSWGLLTLLVCVTVGLSAQEGRDLEWRSYAADLASTFYSPAAQITADNFDDLEVAWRFSTRNLGPVPEFNLQSTPLMVGGILYSTAGSRRDVVALDATTGELLWMHRIDEGERGTAAPRRLSGRGLTYAEVDGQNQIFYVTPGYRLVALNAATGQRVESFGTDGIVDLKLEFDQDIDLVTGEVGLHAAPVVANNTIVIGAAHRPGTAPKSRKNVQGHVRGYDTRTGARKWIFHTVPHSDDFGNDTWLDDSWQYT</sequence>
<dbReference type="GO" id="GO:0016491">
    <property type="term" value="F:oxidoreductase activity"/>
    <property type="evidence" value="ECO:0007669"/>
    <property type="project" value="UniProtKB-KW"/>
</dbReference>
<dbReference type="AlphaFoldDB" id="A0A382L4J8"/>
<dbReference type="EMBL" id="UINC01084682">
    <property type="protein sequence ID" value="SVC31549.1"/>
    <property type="molecule type" value="Genomic_DNA"/>
</dbReference>
<dbReference type="PANTHER" id="PTHR32303:SF4">
    <property type="entry name" value="QUINOPROTEIN GLUCOSE DEHYDROGENASE"/>
    <property type="match status" value="1"/>
</dbReference>
<name>A0A382L4J8_9ZZZZ</name>
<evidence type="ECO:0000256" key="3">
    <source>
        <dbReference type="ARBA" id="ARBA00023002"/>
    </source>
</evidence>
<evidence type="ECO:0000313" key="5">
    <source>
        <dbReference type="EMBL" id="SVC31549.1"/>
    </source>
</evidence>
<evidence type="ECO:0000256" key="1">
    <source>
        <dbReference type="ARBA" id="ARBA00001931"/>
    </source>
</evidence>
<dbReference type="InterPro" id="IPR002372">
    <property type="entry name" value="PQQ_rpt_dom"/>
</dbReference>
<dbReference type="SUPFAM" id="SSF50998">
    <property type="entry name" value="Quinoprotein alcohol dehydrogenase-like"/>
    <property type="match status" value="1"/>
</dbReference>
<reference evidence="5" key="1">
    <citation type="submission" date="2018-05" db="EMBL/GenBank/DDBJ databases">
        <authorList>
            <person name="Lanie J.A."/>
            <person name="Ng W.-L."/>
            <person name="Kazmierczak K.M."/>
            <person name="Andrzejewski T.M."/>
            <person name="Davidsen T.M."/>
            <person name="Wayne K.J."/>
            <person name="Tettelin H."/>
            <person name="Glass J.I."/>
            <person name="Rusch D."/>
            <person name="Podicherti R."/>
            <person name="Tsui H.-C.T."/>
            <person name="Winkler M.E."/>
        </authorList>
    </citation>
    <scope>NUCLEOTIDE SEQUENCE</scope>
</reference>
<dbReference type="PANTHER" id="PTHR32303">
    <property type="entry name" value="QUINOPROTEIN ALCOHOL DEHYDROGENASE (CYTOCHROME C)"/>
    <property type="match status" value="1"/>
</dbReference>
<feature type="non-terminal residue" evidence="5">
    <location>
        <position position="261"/>
    </location>
</feature>
<comment type="cofactor">
    <cofactor evidence="1">
        <name>pyrroloquinoline quinone</name>
        <dbReference type="ChEBI" id="CHEBI:58442"/>
    </cofactor>
</comment>
<dbReference type="Gene3D" id="2.140.10.10">
    <property type="entry name" value="Quinoprotein alcohol dehydrogenase-like superfamily"/>
    <property type="match status" value="1"/>
</dbReference>
<proteinExistence type="inferred from homology"/>
<evidence type="ECO:0000259" key="4">
    <source>
        <dbReference type="Pfam" id="PF01011"/>
    </source>
</evidence>
<dbReference type="Pfam" id="PF01011">
    <property type="entry name" value="PQQ"/>
    <property type="match status" value="1"/>
</dbReference>
<feature type="domain" description="Pyrrolo-quinoline quinone repeat" evidence="4">
    <location>
        <begin position="33"/>
        <end position="260"/>
    </location>
</feature>
<dbReference type="InterPro" id="IPR011047">
    <property type="entry name" value="Quinoprotein_ADH-like_sf"/>
</dbReference>
<comment type="similarity">
    <text evidence="2">Belongs to the bacterial PQQ dehydrogenase family.</text>
</comment>
<dbReference type="SMART" id="SM00564">
    <property type="entry name" value="PQQ"/>
    <property type="match status" value="3"/>
</dbReference>
<evidence type="ECO:0000256" key="2">
    <source>
        <dbReference type="ARBA" id="ARBA00008156"/>
    </source>
</evidence>
<organism evidence="5">
    <name type="scientific">marine metagenome</name>
    <dbReference type="NCBI Taxonomy" id="408172"/>
    <lineage>
        <taxon>unclassified sequences</taxon>
        <taxon>metagenomes</taxon>
        <taxon>ecological metagenomes</taxon>
    </lineage>
</organism>
<keyword evidence="3" id="KW-0560">Oxidoreductase</keyword>